<keyword evidence="8" id="KW-1185">Reference proteome</keyword>
<evidence type="ECO:0000256" key="1">
    <source>
        <dbReference type="ARBA" id="ARBA00004141"/>
    </source>
</evidence>
<comment type="subcellular location">
    <subcellularLocation>
        <location evidence="1">Membrane</location>
        <topology evidence="1">Multi-pass membrane protein</topology>
    </subcellularLocation>
</comment>
<name>A0ABR7MI72_9BACT</name>
<dbReference type="InterPro" id="IPR010432">
    <property type="entry name" value="RDD"/>
</dbReference>
<proteinExistence type="predicted"/>
<feature type="domain" description="RDD" evidence="6">
    <location>
        <begin position="18"/>
        <end position="144"/>
    </location>
</feature>
<evidence type="ECO:0000259" key="6">
    <source>
        <dbReference type="Pfam" id="PF06271"/>
    </source>
</evidence>
<accession>A0ABR7MI72</accession>
<feature type="transmembrane region" description="Helical" evidence="5">
    <location>
        <begin position="58"/>
        <end position="79"/>
    </location>
</feature>
<dbReference type="Proteomes" id="UP000622017">
    <property type="component" value="Unassembled WGS sequence"/>
</dbReference>
<evidence type="ECO:0000256" key="5">
    <source>
        <dbReference type="SAM" id="Phobius"/>
    </source>
</evidence>
<dbReference type="Pfam" id="PF06271">
    <property type="entry name" value="RDD"/>
    <property type="match status" value="1"/>
</dbReference>
<keyword evidence="2 5" id="KW-0812">Transmembrane</keyword>
<gene>
    <name evidence="7" type="ORF">H8B15_07620</name>
</gene>
<keyword evidence="4 5" id="KW-0472">Membrane</keyword>
<evidence type="ECO:0000313" key="8">
    <source>
        <dbReference type="Proteomes" id="UP000622017"/>
    </source>
</evidence>
<comment type="caution">
    <text evidence="7">The sequence shown here is derived from an EMBL/GenBank/DDBJ whole genome shotgun (WGS) entry which is preliminary data.</text>
</comment>
<keyword evidence="3 5" id="KW-1133">Transmembrane helix</keyword>
<dbReference type="PANTHER" id="PTHR38480">
    <property type="entry name" value="SLR0254 PROTEIN"/>
    <property type="match status" value="1"/>
</dbReference>
<dbReference type="RefSeq" id="WP_187319067.1">
    <property type="nucleotide sequence ID" value="NZ_JACSCY010000004.1"/>
</dbReference>
<evidence type="ECO:0000256" key="2">
    <source>
        <dbReference type="ARBA" id="ARBA00022692"/>
    </source>
</evidence>
<evidence type="ECO:0000313" key="7">
    <source>
        <dbReference type="EMBL" id="MBC6610787.1"/>
    </source>
</evidence>
<dbReference type="PANTHER" id="PTHR38480:SF1">
    <property type="entry name" value="SLR0254 PROTEIN"/>
    <property type="match status" value="1"/>
</dbReference>
<dbReference type="EMBL" id="JACSCY010000004">
    <property type="protein sequence ID" value="MBC6610787.1"/>
    <property type="molecule type" value="Genomic_DNA"/>
</dbReference>
<organism evidence="7 8">
    <name type="scientific">Hymenobacter citatus</name>
    <dbReference type="NCBI Taxonomy" id="2763506"/>
    <lineage>
        <taxon>Bacteria</taxon>
        <taxon>Pseudomonadati</taxon>
        <taxon>Bacteroidota</taxon>
        <taxon>Cytophagia</taxon>
        <taxon>Cytophagales</taxon>
        <taxon>Hymenobacteraceae</taxon>
        <taxon>Hymenobacter</taxon>
    </lineage>
</organism>
<feature type="transmembrane region" description="Helical" evidence="5">
    <location>
        <begin position="25"/>
        <end position="46"/>
    </location>
</feature>
<evidence type="ECO:0000256" key="4">
    <source>
        <dbReference type="ARBA" id="ARBA00023136"/>
    </source>
</evidence>
<protein>
    <submittedName>
        <fullName evidence="7">RDD family protein</fullName>
    </submittedName>
</protein>
<feature type="transmembrane region" description="Helical" evidence="5">
    <location>
        <begin position="107"/>
        <end position="127"/>
    </location>
</feature>
<evidence type="ECO:0000256" key="3">
    <source>
        <dbReference type="ARBA" id="ARBA00022989"/>
    </source>
</evidence>
<reference evidence="7 8" key="1">
    <citation type="submission" date="2020-08" db="EMBL/GenBank/DDBJ databases">
        <title>Hymenobacter sp.</title>
        <authorList>
            <person name="Kim M.K."/>
        </authorList>
    </citation>
    <scope>NUCLEOTIDE SEQUENCE [LARGE SCALE GENOMIC DNA]</scope>
    <source>
        <strain evidence="7 8">BT507</strain>
    </source>
</reference>
<sequence length="241" mass="26839">MSTIYIQTTQNVAVEYETAGVGDRIVARLLDWLVLLLYSIVVGFLIETGTHLGDDQQILMVLLIGIPVLLYNPLFEIFFNGQSLGKRARHLRVVRLDGTRPRVGDYLLRWLLGLIEIDICFGLIALITRLASSRGQRLGDLAAGTTVVNLRARADQDLLALADLDPNYQVVFPQAAQLTDHDAALVRRLLQQGLRRHNPQLLREVAAKVQALTGIQTDLADEVFLQTILRDHLQLVSGEMA</sequence>